<dbReference type="GO" id="GO:0046854">
    <property type="term" value="P:phosphatidylinositol phosphate biosynthetic process"/>
    <property type="evidence" value="ECO:0007669"/>
    <property type="project" value="TreeGrafter"/>
</dbReference>
<dbReference type="Ensembl" id="ENSCHIT00000020302.1">
    <property type="protein sequence ID" value="ENSCHIP00000012512.1"/>
    <property type="gene ID" value="ENSCHIG00000014237.1"/>
</dbReference>
<dbReference type="SMART" id="SM00969">
    <property type="entry name" value="SOCS_box"/>
    <property type="match status" value="1"/>
</dbReference>
<dbReference type="PANTHER" id="PTHR10155:SF28">
    <property type="entry name" value="SUPPRESSOR OF CYTOKINE SIGNALING 6"/>
    <property type="match status" value="1"/>
</dbReference>
<dbReference type="Pfam" id="PF07525">
    <property type="entry name" value="SOCS_box"/>
    <property type="match status" value="1"/>
</dbReference>
<evidence type="ECO:0000256" key="1">
    <source>
        <dbReference type="ARBA" id="ARBA00004906"/>
    </source>
</evidence>
<dbReference type="InterPro" id="IPR036036">
    <property type="entry name" value="SOCS_box-like_dom_sf"/>
</dbReference>
<keyword evidence="4" id="KW-0833">Ubl conjugation pathway</keyword>
<dbReference type="GO" id="GO:0005942">
    <property type="term" value="C:phosphatidylinositol 3-kinase complex"/>
    <property type="evidence" value="ECO:0007669"/>
    <property type="project" value="TreeGrafter"/>
</dbReference>
<evidence type="ECO:0008006" key="11">
    <source>
        <dbReference type="Google" id="ProtNLM"/>
    </source>
</evidence>
<accession>A0A452EKW6</accession>
<dbReference type="SUPFAM" id="SSF55550">
    <property type="entry name" value="SH2 domain"/>
    <property type="match status" value="1"/>
</dbReference>
<dbReference type="InterPro" id="IPR036860">
    <property type="entry name" value="SH2_dom_sf"/>
</dbReference>
<name>A0A452EKW6_CAPHI</name>
<evidence type="ECO:0000256" key="5">
    <source>
        <dbReference type="ARBA" id="ARBA00022999"/>
    </source>
</evidence>
<reference evidence="9 10" key="1">
    <citation type="submission" date="2016-04" db="EMBL/GenBank/DDBJ databases">
        <title>Polished mammalian reference genomes with single-molecule sequencing and chromosome conformation capture applied to the Capra hircus genome.</title>
        <authorList>
            <person name="Bickhart D.M."/>
            <person name="Koren S."/>
            <person name="Rosen B."/>
            <person name="Hastie A."/>
            <person name="Liachko I."/>
            <person name="Sullivan S.T."/>
            <person name="Burton J."/>
            <person name="Sayre B.L."/>
            <person name="Huson H.J."/>
            <person name="Lee J."/>
            <person name="Lam E."/>
            <person name="Kelley C.M."/>
            <person name="Hutchison J.L."/>
            <person name="Zhou Y."/>
            <person name="Sun J."/>
            <person name="Crisa A."/>
            <person name="Schwartz J.C."/>
            <person name="Hammond J.A."/>
            <person name="Schroeder S.G."/>
            <person name="Liu G.E."/>
            <person name="Dunham M."/>
            <person name="Shendure J."/>
            <person name="Sonstegard T.S."/>
            <person name="Phillippy A.M."/>
            <person name="Van Tassell C.P."/>
            <person name="Smith T.P."/>
        </authorList>
    </citation>
    <scope>NUCLEOTIDE SEQUENCE [LARGE SCALE GENOMIC DNA]</scope>
</reference>
<dbReference type="Proteomes" id="UP000291000">
    <property type="component" value="Chromosome 2"/>
</dbReference>
<dbReference type="Pfam" id="PF00017">
    <property type="entry name" value="SH2"/>
    <property type="match status" value="1"/>
</dbReference>
<dbReference type="FunFam" id="1.10.750.20:FF:000002">
    <property type="entry name" value="Suppressor of cytokine signaling 2"/>
    <property type="match status" value="1"/>
</dbReference>
<evidence type="ECO:0000313" key="10">
    <source>
        <dbReference type="Proteomes" id="UP000291000"/>
    </source>
</evidence>
<sequence length="435" mass="49437">MKKISLKIFRKSFSLSKSKEDSEFEVVKQPALASNFRKEESLFGSCYGKEMAGCDLHHEDEMGKNRPKSESLMGTLKRLLSAKQRPRARVDRFSLSSAPLVFKDVQSLKPMHSILLCSHHYSPMPWPLRPTSRGNVHQMELQVKAPVHSDLRQADPMCPELLDPLGSSVSHSGDLCLCLGKHVPVILGLYTVPSDGSSPLEHEDYKHPAHRDIVVAPDLLMGTTGVLLQTLRKHTHTPLLPPLQTDLRQRNFTKLTFLDAHVAESMCSHLNFDPSSAPRVARVYDSELKKLTKQGWYWRPITLWEVEGKLVNTPDGSFLVRESSDDHYLLSVSFRTHHRTLHTIMEHSNGRFSFCEQLGHRGTHGLGEQGLLIGSRLPCCAAYPVRLSNLVSRFLQVRSLQYLCRFVIGQYTWIDLILTLPLSNKMKDYLQEKHY</sequence>
<protein>
    <recommendedName>
        <fullName evidence="11">SOCS box domain-containing protein</fullName>
    </recommendedName>
</protein>
<reference evidence="9" key="3">
    <citation type="submission" date="2025-09" db="UniProtKB">
        <authorList>
            <consortium name="Ensembl"/>
        </authorList>
    </citation>
    <scope>IDENTIFICATION</scope>
</reference>
<dbReference type="GO" id="GO:0046935">
    <property type="term" value="F:1-phosphatidylinositol-3-kinase regulator activity"/>
    <property type="evidence" value="ECO:0007669"/>
    <property type="project" value="TreeGrafter"/>
</dbReference>
<dbReference type="OMA" id="HTIMEHS"/>
<keyword evidence="5 6" id="KW-0727">SH2 domain</keyword>
<evidence type="ECO:0000256" key="6">
    <source>
        <dbReference type="PROSITE-ProRule" id="PRU00191"/>
    </source>
</evidence>
<comment type="pathway">
    <text evidence="1">Protein modification; protein ubiquitination.</text>
</comment>
<keyword evidence="3" id="KW-0734">Signal transduction inhibitor</keyword>
<dbReference type="Gene3D" id="3.30.505.10">
    <property type="entry name" value="SH2 domain"/>
    <property type="match status" value="1"/>
</dbReference>
<feature type="domain" description="SH2" evidence="7">
    <location>
        <begin position="296"/>
        <end position="422"/>
    </location>
</feature>
<keyword evidence="2" id="KW-0341">Growth regulation</keyword>
<reference evidence="9" key="2">
    <citation type="submission" date="2025-08" db="UniProtKB">
        <authorList>
            <consortium name="Ensembl"/>
        </authorList>
    </citation>
    <scope>IDENTIFICATION</scope>
</reference>
<proteinExistence type="predicted"/>
<dbReference type="PROSITE" id="PS50225">
    <property type="entry name" value="SOCS"/>
    <property type="match status" value="1"/>
</dbReference>
<dbReference type="GeneTree" id="ENSGT00940000154847"/>
<dbReference type="InterPro" id="IPR000980">
    <property type="entry name" value="SH2"/>
</dbReference>
<dbReference type="EMBL" id="LWLT01000002">
    <property type="status" value="NOT_ANNOTATED_CDS"/>
    <property type="molecule type" value="Genomic_DNA"/>
</dbReference>
<evidence type="ECO:0000256" key="4">
    <source>
        <dbReference type="ARBA" id="ARBA00022786"/>
    </source>
</evidence>
<feature type="domain" description="SOCS box" evidence="8">
    <location>
        <begin position="386"/>
        <end position="435"/>
    </location>
</feature>
<evidence type="ECO:0000259" key="7">
    <source>
        <dbReference type="PROSITE" id="PS50001"/>
    </source>
</evidence>
<evidence type="ECO:0000256" key="2">
    <source>
        <dbReference type="ARBA" id="ARBA00022604"/>
    </source>
</evidence>
<evidence type="ECO:0000256" key="3">
    <source>
        <dbReference type="ARBA" id="ARBA00022700"/>
    </source>
</evidence>
<organism evidence="9 10">
    <name type="scientific">Capra hircus</name>
    <name type="common">Goat</name>
    <dbReference type="NCBI Taxonomy" id="9925"/>
    <lineage>
        <taxon>Eukaryota</taxon>
        <taxon>Metazoa</taxon>
        <taxon>Chordata</taxon>
        <taxon>Craniata</taxon>
        <taxon>Vertebrata</taxon>
        <taxon>Euteleostomi</taxon>
        <taxon>Mammalia</taxon>
        <taxon>Eutheria</taxon>
        <taxon>Laurasiatheria</taxon>
        <taxon>Artiodactyla</taxon>
        <taxon>Ruminantia</taxon>
        <taxon>Pecora</taxon>
        <taxon>Bovidae</taxon>
        <taxon>Caprinae</taxon>
        <taxon>Capra</taxon>
    </lineage>
</organism>
<dbReference type="GO" id="GO:0016567">
    <property type="term" value="P:protein ubiquitination"/>
    <property type="evidence" value="ECO:0007669"/>
    <property type="project" value="UniProtKB-UniPathway"/>
</dbReference>
<dbReference type="PANTHER" id="PTHR10155">
    <property type="entry name" value="PHOSPHATIDYLINOSITOL 3-KINASE REGULATORY SUBUNIT"/>
    <property type="match status" value="1"/>
</dbReference>
<dbReference type="GO" id="GO:0035556">
    <property type="term" value="P:intracellular signal transduction"/>
    <property type="evidence" value="ECO:0007669"/>
    <property type="project" value="InterPro"/>
</dbReference>
<dbReference type="GO" id="GO:0009968">
    <property type="term" value="P:negative regulation of signal transduction"/>
    <property type="evidence" value="ECO:0007669"/>
    <property type="project" value="UniProtKB-KW"/>
</dbReference>
<evidence type="ECO:0000259" key="8">
    <source>
        <dbReference type="PROSITE" id="PS50225"/>
    </source>
</evidence>
<dbReference type="SUPFAM" id="SSF158235">
    <property type="entry name" value="SOCS box-like"/>
    <property type="match status" value="1"/>
</dbReference>
<dbReference type="InterPro" id="IPR001496">
    <property type="entry name" value="SOCS_box"/>
</dbReference>
<dbReference type="SMART" id="SM00252">
    <property type="entry name" value="SH2"/>
    <property type="match status" value="1"/>
</dbReference>
<dbReference type="UniPathway" id="UPA00143"/>
<dbReference type="STRING" id="9925.ENSCHIP00000012512"/>
<dbReference type="AlphaFoldDB" id="A0A452EKW6"/>
<keyword evidence="10" id="KW-1185">Reference proteome</keyword>
<evidence type="ECO:0000313" key="9">
    <source>
        <dbReference type="Ensembl" id="ENSCHIP00000012512.1"/>
    </source>
</evidence>
<dbReference type="PROSITE" id="PS50001">
    <property type="entry name" value="SH2"/>
    <property type="match status" value="1"/>
</dbReference>
<dbReference type="SMART" id="SM00253">
    <property type="entry name" value="SOCS"/>
    <property type="match status" value="1"/>
</dbReference>